<proteinExistence type="predicted"/>
<feature type="signal peptide" evidence="3">
    <location>
        <begin position="1"/>
        <end position="22"/>
    </location>
</feature>
<keyword evidence="1" id="KW-0175">Coiled coil</keyword>
<evidence type="ECO:0000313" key="5">
    <source>
        <dbReference type="Proteomes" id="UP001138686"/>
    </source>
</evidence>
<evidence type="ECO:0000256" key="3">
    <source>
        <dbReference type="SAM" id="SignalP"/>
    </source>
</evidence>
<dbReference type="Proteomes" id="UP001138686">
    <property type="component" value="Unassembled WGS sequence"/>
</dbReference>
<evidence type="ECO:0000256" key="1">
    <source>
        <dbReference type="SAM" id="Coils"/>
    </source>
</evidence>
<evidence type="ECO:0008006" key="6">
    <source>
        <dbReference type="Google" id="ProtNLM"/>
    </source>
</evidence>
<evidence type="ECO:0000313" key="4">
    <source>
        <dbReference type="EMBL" id="MBW2937417.1"/>
    </source>
</evidence>
<dbReference type="SMART" id="SM00028">
    <property type="entry name" value="TPR"/>
    <property type="match status" value="5"/>
</dbReference>
<dbReference type="EMBL" id="JAHWDP010000002">
    <property type="protein sequence ID" value="MBW2937417.1"/>
    <property type="molecule type" value="Genomic_DNA"/>
</dbReference>
<feature type="transmembrane region" description="Helical" evidence="2">
    <location>
        <begin position="348"/>
        <end position="367"/>
    </location>
</feature>
<organism evidence="4 5">
    <name type="scientific">Halomarinibacterium sedimenti</name>
    <dbReference type="NCBI Taxonomy" id="2857106"/>
    <lineage>
        <taxon>Bacteria</taxon>
        <taxon>Pseudomonadati</taxon>
        <taxon>Bacteroidota</taxon>
        <taxon>Flavobacteriia</taxon>
        <taxon>Flavobacteriales</taxon>
        <taxon>Flavobacteriaceae</taxon>
        <taxon>Halomarinibacterium</taxon>
    </lineage>
</organism>
<accession>A0A9X1FN01</accession>
<keyword evidence="2" id="KW-0472">Membrane</keyword>
<keyword evidence="3" id="KW-0732">Signal</keyword>
<dbReference type="Pfam" id="PF13181">
    <property type="entry name" value="TPR_8"/>
    <property type="match status" value="2"/>
</dbReference>
<dbReference type="AlphaFoldDB" id="A0A9X1FN01"/>
<dbReference type="InterPro" id="IPR019734">
    <property type="entry name" value="TPR_rpt"/>
</dbReference>
<reference evidence="4" key="1">
    <citation type="submission" date="2021-07" db="EMBL/GenBank/DDBJ databases">
        <title>Aureisphaera sp. CAU 1614 isolated from sea sediment.</title>
        <authorList>
            <person name="Kim W."/>
        </authorList>
    </citation>
    <scope>NUCLEOTIDE SEQUENCE</scope>
    <source>
        <strain evidence="4">CAU 1614</strain>
    </source>
</reference>
<feature type="coiled-coil region" evidence="1">
    <location>
        <begin position="380"/>
        <end position="454"/>
    </location>
</feature>
<feature type="chain" id="PRO_5040755642" description="HTH luxR-type domain-containing protein" evidence="3">
    <location>
        <begin position="23"/>
        <end position="556"/>
    </location>
</feature>
<dbReference type="RefSeq" id="WP_219051844.1">
    <property type="nucleotide sequence ID" value="NZ_JAHWDP010000002.1"/>
</dbReference>
<gene>
    <name evidence="4" type="ORF">KXJ69_04830</name>
</gene>
<sequence>MCKHACVVVFLFFSTYTFQLFAQSQWDTESATQSSVIDRINLGINYLSKKEYAKSIEELVYAREISIQNSWYPQVFNATLNIGTNYFLMMDYGEAFHYYLLAYETALAHLGPKQEMQVFNNVGVLYIEDKDFYKAKESFLNAYEIAAQLGDKEQMGAYAINLALVGNELGELEFSERYINEALPLLEESPNVFLLGQIAKAENLLLKGDLLSAEKLALSILPQMENLSHLKERITVNDKISVLIILARVYEKLNRPEKALEFALLARSAEKNIEARIKIYTLLSQLYSQSNDYEKAVSYKDSVIIATDSLYAIKNGMLFKSEQLKFQVQNYKKELIESKDLLKQERQFYYVLIICVVVFMGFLVLFFKNTSLKHKQRKKIVELELEREKNETLLNAQKHQEKEALVLLERERLKNELDVKNRELTAKALYLSSKNELIEEIVESISKNTQIENNALLKKQINDLKKHLKKDRQWDSFFIHFEEVNQGFLNKLRAQHPELTPGDIRFITFLYMNLSYKEIASLLNITPQSCRKRKERISKKMNLSSNTSLHVYLANI</sequence>
<protein>
    <recommendedName>
        <fullName evidence="6">HTH luxR-type domain-containing protein</fullName>
    </recommendedName>
</protein>
<keyword evidence="2" id="KW-0812">Transmembrane</keyword>
<comment type="caution">
    <text evidence="4">The sequence shown here is derived from an EMBL/GenBank/DDBJ whole genome shotgun (WGS) entry which is preliminary data.</text>
</comment>
<keyword evidence="2" id="KW-1133">Transmembrane helix</keyword>
<name>A0A9X1FN01_9FLAO</name>
<keyword evidence="5" id="KW-1185">Reference proteome</keyword>
<evidence type="ECO:0000256" key="2">
    <source>
        <dbReference type="SAM" id="Phobius"/>
    </source>
</evidence>